<evidence type="ECO:0000313" key="2">
    <source>
        <dbReference type="EMBL" id="MBB3332752.1"/>
    </source>
</evidence>
<evidence type="ECO:0000313" key="3">
    <source>
        <dbReference type="Proteomes" id="UP000553442"/>
    </source>
</evidence>
<dbReference type="AlphaFoldDB" id="A0A7W5PCM4"/>
<dbReference type="GO" id="GO:0005524">
    <property type="term" value="F:ATP binding"/>
    <property type="evidence" value="ECO:0007669"/>
    <property type="project" value="InterPro"/>
</dbReference>
<dbReference type="Pfam" id="PF04851">
    <property type="entry name" value="ResIII"/>
    <property type="match status" value="1"/>
</dbReference>
<keyword evidence="3" id="KW-1185">Reference proteome</keyword>
<dbReference type="GO" id="GO:0003677">
    <property type="term" value="F:DNA binding"/>
    <property type="evidence" value="ECO:0007669"/>
    <property type="project" value="InterPro"/>
</dbReference>
<dbReference type="EMBL" id="JACHZF010000060">
    <property type="protein sequence ID" value="MBB3332752.1"/>
    <property type="molecule type" value="Genomic_DNA"/>
</dbReference>
<gene>
    <name evidence="2" type="ORF">BDK63_003656</name>
</gene>
<dbReference type="GO" id="GO:0005829">
    <property type="term" value="C:cytosol"/>
    <property type="evidence" value="ECO:0007669"/>
    <property type="project" value="TreeGrafter"/>
</dbReference>
<protein>
    <recommendedName>
        <fullName evidence="1">Helicase/UvrB N-terminal domain-containing protein</fullName>
    </recommendedName>
</protein>
<dbReference type="GO" id="GO:0016787">
    <property type="term" value="F:hydrolase activity"/>
    <property type="evidence" value="ECO:0007669"/>
    <property type="project" value="InterPro"/>
</dbReference>
<name>A0A7W5PCM4_9GAMM</name>
<feature type="domain" description="Helicase/UvrB N-terminal" evidence="1">
    <location>
        <begin position="18"/>
        <end position="170"/>
    </location>
</feature>
<dbReference type="InterPro" id="IPR050742">
    <property type="entry name" value="Helicase_Restrict-Modif_Enz"/>
</dbReference>
<dbReference type="InterPro" id="IPR027417">
    <property type="entry name" value="P-loop_NTPase"/>
</dbReference>
<dbReference type="InterPro" id="IPR006935">
    <property type="entry name" value="Helicase/UvrB_N"/>
</dbReference>
<dbReference type="Gene3D" id="3.40.50.300">
    <property type="entry name" value="P-loop containing nucleotide triphosphate hydrolases"/>
    <property type="match status" value="1"/>
</dbReference>
<dbReference type="PANTHER" id="PTHR47396">
    <property type="entry name" value="TYPE I RESTRICTION ENZYME ECOKI R PROTEIN"/>
    <property type="match status" value="1"/>
</dbReference>
<dbReference type="RefSeq" id="WP_246386326.1">
    <property type="nucleotide sequence ID" value="NZ_JACHZF010000060.1"/>
</dbReference>
<dbReference type="Proteomes" id="UP000553442">
    <property type="component" value="Unassembled WGS sequence"/>
</dbReference>
<organism evidence="2 3">
    <name type="scientific">Halomonas campaniensis</name>
    <dbReference type="NCBI Taxonomy" id="213554"/>
    <lineage>
        <taxon>Bacteria</taxon>
        <taxon>Pseudomonadati</taxon>
        <taxon>Pseudomonadota</taxon>
        <taxon>Gammaproteobacteria</taxon>
        <taxon>Oceanospirillales</taxon>
        <taxon>Halomonadaceae</taxon>
        <taxon>Halomonas</taxon>
    </lineage>
</organism>
<accession>A0A7W5PCM4</accession>
<dbReference type="SUPFAM" id="SSF52540">
    <property type="entry name" value="P-loop containing nucleoside triphosphate hydrolases"/>
    <property type="match status" value="1"/>
</dbReference>
<proteinExistence type="predicted"/>
<comment type="caution">
    <text evidence="2">The sequence shown here is derived from an EMBL/GenBank/DDBJ whole genome shotgun (WGS) entry which is preliminary data.</text>
</comment>
<evidence type="ECO:0000259" key="1">
    <source>
        <dbReference type="Pfam" id="PF04851"/>
    </source>
</evidence>
<dbReference type="PANTHER" id="PTHR47396:SF1">
    <property type="entry name" value="ATP-DEPENDENT HELICASE IRC3-RELATED"/>
    <property type="match status" value="1"/>
</dbReference>
<sequence length="275" mass="29582">MMLPPTSRHAARSALPPLRLWQSACLQQALATLSPQHPHFLCQATPGAGKMRLAAELANELMSRGDIDYVLYCGPTRAVVQAAIEALQTVTGKSMHGQLGAAGAGMTYQALPGRLDALKRLGQQHRVLLVWDESHHAAGHLGGEGPNQWGSTLMALERHMAYTLALSGTPWRTDGSCMPLLRYLEVADGAKNTAAVPGTSEGAMTERVAPASAAAHVLQPDFVYTLQDAIRDGVCRYPRVQLVDNRAIELSSFHPRTGRQETLCVNLNPYTGSVS</sequence>
<reference evidence="2 3" key="1">
    <citation type="submission" date="2020-08" db="EMBL/GenBank/DDBJ databases">
        <title>Genomic Encyclopedia of Archaeal and Bacterial Type Strains, Phase II (KMG-II): from individual species to whole genera.</title>
        <authorList>
            <person name="Goeker M."/>
        </authorList>
    </citation>
    <scope>NUCLEOTIDE SEQUENCE [LARGE SCALE GENOMIC DNA]</scope>
    <source>
        <strain evidence="2 3">5AG</strain>
    </source>
</reference>